<dbReference type="MEROPS" id="M20.016"/>
<dbReference type="Pfam" id="PF01546">
    <property type="entry name" value="Peptidase_M20"/>
    <property type="match status" value="1"/>
</dbReference>
<evidence type="ECO:0000256" key="3">
    <source>
        <dbReference type="ARBA" id="ARBA00022801"/>
    </source>
</evidence>
<keyword evidence="3" id="KW-0378">Hydrolase</keyword>
<dbReference type="EMBL" id="AMCI01000330">
    <property type="protein sequence ID" value="EJX09731.1"/>
    <property type="molecule type" value="Genomic_DNA"/>
</dbReference>
<dbReference type="GO" id="GO:0006526">
    <property type="term" value="P:L-arginine biosynthetic process"/>
    <property type="evidence" value="ECO:0007669"/>
    <property type="project" value="TreeGrafter"/>
</dbReference>
<protein>
    <submittedName>
        <fullName evidence="6">Peptidase M20</fullName>
    </submittedName>
</protein>
<dbReference type="PANTHER" id="PTHR43808:SF31">
    <property type="entry name" value="N-ACETYL-L-CITRULLINE DEACETYLASE"/>
    <property type="match status" value="1"/>
</dbReference>
<accession>J9DA39</accession>
<dbReference type="Gene3D" id="3.30.70.360">
    <property type="match status" value="1"/>
</dbReference>
<dbReference type="Pfam" id="PF07687">
    <property type="entry name" value="M20_dimer"/>
    <property type="match status" value="1"/>
</dbReference>
<dbReference type="InterPro" id="IPR011650">
    <property type="entry name" value="Peptidase_M20_dimer"/>
</dbReference>
<evidence type="ECO:0000256" key="4">
    <source>
        <dbReference type="ARBA" id="ARBA00022833"/>
    </source>
</evidence>
<dbReference type="Gene3D" id="3.40.630.10">
    <property type="entry name" value="Zn peptidases"/>
    <property type="match status" value="1"/>
</dbReference>
<name>J9DA39_9ZZZZ</name>
<evidence type="ECO:0000256" key="1">
    <source>
        <dbReference type="ARBA" id="ARBA00001947"/>
    </source>
</evidence>
<evidence type="ECO:0000313" key="6">
    <source>
        <dbReference type="EMBL" id="EJX09731.1"/>
    </source>
</evidence>
<dbReference type="InterPro" id="IPR002933">
    <property type="entry name" value="Peptidase_M20"/>
</dbReference>
<dbReference type="SUPFAM" id="SSF55031">
    <property type="entry name" value="Bacterial exopeptidase dimerisation domain"/>
    <property type="match status" value="1"/>
</dbReference>
<dbReference type="PROSITE" id="PS00758">
    <property type="entry name" value="ARGE_DAPE_CPG2_1"/>
    <property type="match status" value="1"/>
</dbReference>
<dbReference type="AlphaFoldDB" id="J9DA39"/>
<dbReference type="GO" id="GO:0008777">
    <property type="term" value="F:acetylornithine deacetylase activity"/>
    <property type="evidence" value="ECO:0007669"/>
    <property type="project" value="TreeGrafter"/>
</dbReference>
<dbReference type="InterPro" id="IPR050072">
    <property type="entry name" value="Peptidase_M20A"/>
</dbReference>
<reference evidence="6" key="1">
    <citation type="journal article" date="2012" name="PLoS ONE">
        <title>Gene sets for utilization of primary and secondary nutrition supplies in the distal gut of endangered iberian lynx.</title>
        <authorList>
            <person name="Alcaide M."/>
            <person name="Messina E."/>
            <person name="Richter M."/>
            <person name="Bargiela R."/>
            <person name="Peplies J."/>
            <person name="Huws S.A."/>
            <person name="Newbold C.J."/>
            <person name="Golyshin P.N."/>
            <person name="Simon M.A."/>
            <person name="Lopez G."/>
            <person name="Yakimov M.M."/>
            <person name="Ferrer M."/>
        </authorList>
    </citation>
    <scope>NUCLEOTIDE SEQUENCE</scope>
</reference>
<sequence>MKYDIPTMTAEAISLLKSLISIPSVSQEESQAADFLQQYIETVGVQTGRKGNNVWCLSPKFDLKKPTILLNSHLDTVKAVHGWRRNPLIPREEKGKLYGLGSNDAGASVVSLLQVFLQLSRTTQKYNLIFLASCEEEISGKNGIESVLPELPPISLAMVGEPTEMQPAIAEKGLMVLDVTATGKAGHAARNEGVNAIYKVLDDIAWFRDYQFPKESPLLGPVKMNVTLINAGTQHNVIPDKCTFVVDVRSNELYTNEALFAEIQKHVSCEIKARSFRLHSSYLDEKHPFVQKAIALGRTPFGSPTLSDQALMPFPSVKIGPGKSSRSHTADEYIMLKEIEEAISLYIELLDGLQL</sequence>
<dbReference type="SUPFAM" id="SSF53187">
    <property type="entry name" value="Zn-dependent exopeptidases"/>
    <property type="match status" value="1"/>
</dbReference>
<evidence type="ECO:0000256" key="2">
    <source>
        <dbReference type="ARBA" id="ARBA00022723"/>
    </source>
</evidence>
<comment type="caution">
    <text evidence="6">The sequence shown here is derived from an EMBL/GenBank/DDBJ whole genome shotgun (WGS) entry which is preliminary data.</text>
</comment>
<keyword evidence="2" id="KW-0479">Metal-binding</keyword>
<organism evidence="6">
    <name type="scientific">gut metagenome</name>
    <dbReference type="NCBI Taxonomy" id="749906"/>
    <lineage>
        <taxon>unclassified sequences</taxon>
        <taxon>metagenomes</taxon>
        <taxon>organismal metagenomes</taxon>
    </lineage>
</organism>
<dbReference type="PANTHER" id="PTHR43808">
    <property type="entry name" value="ACETYLORNITHINE DEACETYLASE"/>
    <property type="match status" value="1"/>
</dbReference>
<feature type="domain" description="Peptidase M20 dimerisation" evidence="5">
    <location>
        <begin position="169"/>
        <end position="268"/>
    </location>
</feature>
<gene>
    <name evidence="6" type="ORF">EVA_02178</name>
</gene>
<dbReference type="GO" id="GO:0046872">
    <property type="term" value="F:metal ion binding"/>
    <property type="evidence" value="ECO:0007669"/>
    <property type="project" value="UniProtKB-KW"/>
</dbReference>
<keyword evidence="4" id="KW-0862">Zinc</keyword>
<dbReference type="InterPro" id="IPR001261">
    <property type="entry name" value="ArgE/DapE_CS"/>
</dbReference>
<evidence type="ECO:0000259" key="5">
    <source>
        <dbReference type="Pfam" id="PF07687"/>
    </source>
</evidence>
<dbReference type="InterPro" id="IPR036264">
    <property type="entry name" value="Bact_exopeptidase_dim_dom"/>
</dbReference>
<comment type="cofactor">
    <cofactor evidence="1">
        <name>Zn(2+)</name>
        <dbReference type="ChEBI" id="CHEBI:29105"/>
    </cofactor>
</comment>
<proteinExistence type="predicted"/>
<dbReference type="CDD" id="cd05651">
    <property type="entry name" value="M20_ArgE_DapE-like"/>
    <property type="match status" value="1"/>
</dbReference>